<name>A0ABY6J8N3_9BACT</name>
<dbReference type="EMBL" id="CP107006">
    <property type="protein sequence ID" value="UYQ94646.1"/>
    <property type="molecule type" value="Genomic_DNA"/>
</dbReference>
<sequence length="140" mass="15646">MTSISSGTDTLIFDSNQKGGVDFNAVCRSVAAQLQLPEAFICYMLFDRLYPLGPRQAISFLIDSELVRYLYNNRGKFELEATGDHVTVTFEDGGTLGGEDADLTWEQFFEMGYIDCSREHLTKVNKALSEELLDVVGRLS</sequence>
<gene>
    <name evidence="1" type="ORF">MKQ68_06015</name>
</gene>
<evidence type="ECO:0000313" key="2">
    <source>
        <dbReference type="Proteomes" id="UP001162741"/>
    </source>
</evidence>
<accession>A0ABY6J8N3</accession>
<organism evidence="1 2">
    <name type="scientific">Chitinophaga horti</name>
    <dbReference type="NCBI Taxonomy" id="2920382"/>
    <lineage>
        <taxon>Bacteria</taxon>
        <taxon>Pseudomonadati</taxon>
        <taxon>Bacteroidota</taxon>
        <taxon>Chitinophagia</taxon>
        <taxon>Chitinophagales</taxon>
        <taxon>Chitinophagaceae</taxon>
        <taxon>Chitinophaga</taxon>
    </lineage>
</organism>
<protein>
    <submittedName>
        <fullName evidence="1">Uncharacterized protein</fullName>
    </submittedName>
</protein>
<dbReference type="Proteomes" id="UP001162741">
    <property type="component" value="Chromosome"/>
</dbReference>
<reference evidence="1" key="1">
    <citation type="submission" date="2022-10" db="EMBL/GenBank/DDBJ databases">
        <title>Chitinophaga sp. nov., isolated from soil.</title>
        <authorList>
            <person name="Jeon C.O."/>
        </authorList>
    </citation>
    <scope>NUCLEOTIDE SEQUENCE</scope>
    <source>
        <strain evidence="1">R8</strain>
    </source>
</reference>
<dbReference type="RefSeq" id="WP_264282514.1">
    <property type="nucleotide sequence ID" value="NZ_CP107006.1"/>
</dbReference>
<proteinExistence type="predicted"/>
<keyword evidence="2" id="KW-1185">Reference proteome</keyword>
<evidence type="ECO:0000313" key="1">
    <source>
        <dbReference type="EMBL" id="UYQ94646.1"/>
    </source>
</evidence>